<dbReference type="InterPro" id="IPR011919">
    <property type="entry name" value="Cell_div_ZipA"/>
</dbReference>
<proteinExistence type="inferred from homology"/>
<organism evidence="12 13">
    <name type="scientific">Marinibactrum halimedae</name>
    <dbReference type="NCBI Taxonomy" id="1444977"/>
    <lineage>
        <taxon>Bacteria</taxon>
        <taxon>Pseudomonadati</taxon>
        <taxon>Pseudomonadota</taxon>
        <taxon>Gammaproteobacteria</taxon>
        <taxon>Cellvibrionales</taxon>
        <taxon>Cellvibrionaceae</taxon>
        <taxon>Marinibactrum</taxon>
    </lineage>
</organism>
<feature type="compositionally biased region" description="Basic and acidic residues" evidence="10">
    <location>
        <begin position="67"/>
        <end position="77"/>
    </location>
</feature>
<keyword evidence="6 8" id="KW-0472">Membrane</keyword>
<dbReference type="SUPFAM" id="SSF64383">
    <property type="entry name" value="Cell-division protein ZipA, C-terminal domain"/>
    <property type="match status" value="1"/>
</dbReference>
<dbReference type="InterPro" id="IPR007449">
    <property type="entry name" value="ZipA_FtsZ-bd_C"/>
</dbReference>
<dbReference type="GO" id="GO:0032153">
    <property type="term" value="C:cell division site"/>
    <property type="evidence" value="ECO:0007669"/>
    <property type="project" value="UniProtKB-UniRule"/>
</dbReference>
<keyword evidence="2 8" id="KW-0997">Cell inner membrane</keyword>
<keyword evidence="7 8" id="KW-0131">Cell cycle</keyword>
<dbReference type="EMBL" id="BSPD01000080">
    <property type="protein sequence ID" value="GLS27518.1"/>
    <property type="molecule type" value="Genomic_DNA"/>
</dbReference>
<feature type="region of interest" description="Disordered" evidence="10">
    <location>
        <begin position="155"/>
        <end position="184"/>
    </location>
</feature>
<keyword evidence="3 8" id="KW-0132">Cell division</keyword>
<dbReference type="GO" id="GO:0043093">
    <property type="term" value="P:FtsZ-dependent cytokinesis"/>
    <property type="evidence" value="ECO:0007669"/>
    <property type="project" value="UniProtKB-UniRule"/>
</dbReference>
<evidence type="ECO:0000256" key="9">
    <source>
        <dbReference type="RuleBase" id="RU003612"/>
    </source>
</evidence>
<comment type="similarity">
    <text evidence="8 9">Belongs to the ZipA family.</text>
</comment>
<dbReference type="GO" id="GO:0000917">
    <property type="term" value="P:division septum assembly"/>
    <property type="evidence" value="ECO:0007669"/>
    <property type="project" value="TreeGrafter"/>
</dbReference>
<comment type="subunit">
    <text evidence="8">Interacts with FtsZ via their C-terminal domains.</text>
</comment>
<dbReference type="PANTHER" id="PTHR38685">
    <property type="entry name" value="CELL DIVISION PROTEIN ZIPA"/>
    <property type="match status" value="1"/>
</dbReference>
<keyword evidence="5 8" id="KW-1133">Transmembrane helix</keyword>
<evidence type="ECO:0000256" key="4">
    <source>
        <dbReference type="ARBA" id="ARBA00022692"/>
    </source>
</evidence>
<evidence type="ECO:0000256" key="2">
    <source>
        <dbReference type="ARBA" id="ARBA00022519"/>
    </source>
</evidence>
<dbReference type="NCBIfam" id="TIGR02205">
    <property type="entry name" value="septum_zipA"/>
    <property type="match status" value="1"/>
</dbReference>
<evidence type="ECO:0000256" key="7">
    <source>
        <dbReference type="ARBA" id="ARBA00023306"/>
    </source>
</evidence>
<evidence type="ECO:0000256" key="6">
    <source>
        <dbReference type="ARBA" id="ARBA00023136"/>
    </source>
</evidence>
<comment type="subcellular location">
    <subcellularLocation>
        <location evidence="8">Cell inner membrane</location>
        <topology evidence="8">Single-pass type I membrane protein</topology>
    </subcellularLocation>
    <text evidence="8">Localizes to the Z ring in an FtsZ-dependent manner.</text>
</comment>
<evidence type="ECO:0000256" key="5">
    <source>
        <dbReference type="ARBA" id="ARBA00022989"/>
    </source>
</evidence>
<dbReference type="SMART" id="SM00771">
    <property type="entry name" value="ZipA_C"/>
    <property type="match status" value="1"/>
</dbReference>
<dbReference type="GO" id="GO:0005886">
    <property type="term" value="C:plasma membrane"/>
    <property type="evidence" value="ECO:0007669"/>
    <property type="project" value="UniProtKB-SubCell"/>
</dbReference>
<evidence type="ECO:0000313" key="12">
    <source>
        <dbReference type="EMBL" id="GLS27518.1"/>
    </source>
</evidence>
<feature type="region of interest" description="Disordered" evidence="10">
    <location>
        <begin position="32"/>
        <end position="78"/>
    </location>
</feature>
<evidence type="ECO:0000256" key="1">
    <source>
        <dbReference type="ARBA" id="ARBA00022475"/>
    </source>
</evidence>
<dbReference type="Pfam" id="PF04354">
    <property type="entry name" value="ZipA_C"/>
    <property type="match status" value="1"/>
</dbReference>
<comment type="caution">
    <text evidence="12">The sequence shown here is derived from an EMBL/GenBank/DDBJ whole genome shotgun (WGS) entry which is preliminary data.</text>
</comment>
<dbReference type="PANTHER" id="PTHR38685:SF1">
    <property type="entry name" value="CELL DIVISION PROTEIN ZIPA"/>
    <property type="match status" value="1"/>
</dbReference>
<keyword evidence="4 8" id="KW-0812">Transmembrane</keyword>
<evidence type="ECO:0000259" key="11">
    <source>
        <dbReference type="SMART" id="SM00771"/>
    </source>
</evidence>
<keyword evidence="1 8" id="KW-1003">Cell membrane</keyword>
<feature type="domain" description="ZipA C-terminal FtsZ-binding" evidence="11">
    <location>
        <begin position="188"/>
        <end position="318"/>
    </location>
</feature>
<evidence type="ECO:0000256" key="10">
    <source>
        <dbReference type="SAM" id="MobiDB-lite"/>
    </source>
</evidence>
<dbReference type="Proteomes" id="UP001156870">
    <property type="component" value="Unassembled WGS sequence"/>
</dbReference>
<gene>
    <name evidence="8 12" type="primary">zipA</name>
    <name evidence="12" type="ORF">GCM10007877_32370</name>
</gene>
<accession>A0AA37T592</accession>
<protein>
    <recommendedName>
        <fullName evidence="8 9">Cell division protein ZipA</fullName>
    </recommendedName>
</protein>
<comment type="function">
    <text evidence="8 9">Essential cell division protein that stabilizes the FtsZ protofilaments by cross-linking them and that serves as a cytoplasmic membrane anchor for the Z ring. Also required for the recruitment to the septal ring of downstream cell division proteins.</text>
</comment>
<reference evidence="12 13" key="1">
    <citation type="journal article" date="2014" name="Int. J. Syst. Evol. Microbiol.">
        <title>Complete genome sequence of Corynebacterium casei LMG S-19264T (=DSM 44701T), isolated from a smear-ripened cheese.</title>
        <authorList>
            <consortium name="US DOE Joint Genome Institute (JGI-PGF)"/>
            <person name="Walter F."/>
            <person name="Albersmeier A."/>
            <person name="Kalinowski J."/>
            <person name="Ruckert C."/>
        </authorList>
    </citation>
    <scope>NUCLEOTIDE SEQUENCE [LARGE SCALE GENOMIC DNA]</scope>
    <source>
        <strain evidence="12 13">NBRC 110095</strain>
    </source>
</reference>
<dbReference type="AlphaFoldDB" id="A0AA37T592"/>
<dbReference type="InterPro" id="IPR036765">
    <property type="entry name" value="ZipA_FtsZ-bd_C_sf"/>
</dbReference>
<evidence type="ECO:0000313" key="13">
    <source>
        <dbReference type="Proteomes" id="UP001156870"/>
    </source>
</evidence>
<dbReference type="RefSeq" id="WP_232594004.1">
    <property type="nucleotide sequence ID" value="NZ_BSPD01000080.1"/>
</dbReference>
<dbReference type="HAMAP" id="MF_00509">
    <property type="entry name" value="ZipA"/>
    <property type="match status" value="1"/>
</dbReference>
<keyword evidence="13" id="KW-1185">Reference proteome</keyword>
<name>A0AA37T592_9GAMM</name>
<dbReference type="Gene3D" id="3.30.1400.10">
    <property type="entry name" value="ZipA, C-terminal FtsZ-binding domain"/>
    <property type="match status" value="1"/>
</dbReference>
<evidence type="ECO:0000256" key="8">
    <source>
        <dbReference type="HAMAP-Rule" id="MF_00509"/>
    </source>
</evidence>
<evidence type="ECO:0000256" key="3">
    <source>
        <dbReference type="ARBA" id="ARBA00022618"/>
    </source>
</evidence>
<sequence length="330" mass="36390">MREWLTIIIILLILVVVLDGLRRMRQARRAEIKMSRSVHNQQHDEKPSEAGGKPFGSELPSGGARVVEQRDGTEAEKLNQSIKAAYSASRTTSSYRIPEQVTLNLEESVPMLMDSVAESQGGRTEPTLDDAKVGEPLAEETFLAAGADVSVVTPDLDSTLTNSEPENAHSSISHPSTSQVAQEEFTDPDEVLVINVMAPKGTFFEGPALLDVVLECGMRFGDMSIFHRHQDVEGKGPMLFSMANIVMPGTFNLPEIGSFKTPGVSLFLALPVPGKSLEAFELMYDSAQLLVSELGGELKDENRSVMTQQTVEHYRQRIVDYERKRRLSKT</sequence>
<feature type="compositionally biased region" description="Polar residues" evidence="10">
    <location>
        <begin position="156"/>
        <end position="181"/>
    </location>
</feature>